<evidence type="ECO:0000313" key="2">
    <source>
        <dbReference type="EMBL" id="CRK90252.1"/>
    </source>
</evidence>
<dbReference type="EMBL" id="CVRI01000017">
    <property type="protein sequence ID" value="CRK90252.1"/>
    <property type="molecule type" value="Genomic_DNA"/>
</dbReference>
<dbReference type="Proteomes" id="UP000183832">
    <property type="component" value="Unassembled WGS sequence"/>
</dbReference>
<keyword evidence="1" id="KW-0472">Membrane</keyword>
<protein>
    <submittedName>
        <fullName evidence="2">CLUMA_CG003963, isoform A</fullName>
    </submittedName>
</protein>
<feature type="transmembrane region" description="Helical" evidence="1">
    <location>
        <begin position="45"/>
        <end position="64"/>
    </location>
</feature>
<reference evidence="2 3" key="1">
    <citation type="submission" date="2015-04" db="EMBL/GenBank/DDBJ databases">
        <authorList>
            <person name="Syromyatnikov M.Y."/>
            <person name="Popov V.N."/>
        </authorList>
    </citation>
    <scope>NUCLEOTIDE SEQUENCE [LARGE SCALE GENOMIC DNA]</scope>
</reference>
<keyword evidence="3" id="KW-1185">Reference proteome</keyword>
<dbReference type="AlphaFoldDB" id="A0A1J1HS91"/>
<evidence type="ECO:0000313" key="3">
    <source>
        <dbReference type="Proteomes" id="UP000183832"/>
    </source>
</evidence>
<proteinExistence type="predicted"/>
<keyword evidence="1" id="KW-1133">Transmembrane helix</keyword>
<feature type="transmembrane region" description="Helical" evidence="1">
    <location>
        <begin position="21"/>
        <end position="39"/>
    </location>
</feature>
<accession>A0A1J1HS91</accession>
<gene>
    <name evidence="2" type="ORF">CLUMA_CG003963</name>
</gene>
<organism evidence="2 3">
    <name type="scientific">Clunio marinus</name>
    <dbReference type="NCBI Taxonomy" id="568069"/>
    <lineage>
        <taxon>Eukaryota</taxon>
        <taxon>Metazoa</taxon>
        <taxon>Ecdysozoa</taxon>
        <taxon>Arthropoda</taxon>
        <taxon>Hexapoda</taxon>
        <taxon>Insecta</taxon>
        <taxon>Pterygota</taxon>
        <taxon>Neoptera</taxon>
        <taxon>Endopterygota</taxon>
        <taxon>Diptera</taxon>
        <taxon>Nematocera</taxon>
        <taxon>Chironomoidea</taxon>
        <taxon>Chironomidae</taxon>
        <taxon>Clunio</taxon>
    </lineage>
</organism>
<evidence type="ECO:0000256" key="1">
    <source>
        <dbReference type="SAM" id="Phobius"/>
    </source>
</evidence>
<sequence length="67" mass="7659">MQHILSLFKLQPQARDRSGQNFLLLLLTSLSFATTRVAVLDMLTIYRKCFLSFLCLPSVVVCILNRT</sequence>
<name>A0A1J1HS91_9DIPT</name>
<keyword evidence="1" id="KW-0812">Transmembrane</keyword>